<dbReference type="Proteomes" id="UP001175271">
    <property type="component" value="Unassembled WGS sequence"/>
</dbReference>
<dbReference type="CDD" id="cd12363">
    <property type="entry name" value="RRM_TRA2"/>
    <property type="match status" value="1"/>
</dbReference>
<sequence>MSDVDAKSDHERSPSPAVNGNGNGKAGSPWSSAAQLLPRRDVLVHLGGPVLPVGDRLAAHHLAAVTTVAVLALALFRLHVAIMIAEGMFSSQSKKRFQLLVICRSPRFRRRSPHGGRRFGGGRYGDGRENPDPCSCLGVFGMSINTNEKDLRDIFGSYGEIESVQIVYDRNTGRSRGFGFVYFASTREAARAKEALRDTNIDGARVRIDFSVTKCGGPDRRRRSRSRSPRRTRRSRSRS</sequence>
<dbReference type="SUPFAM" id="SSF54928">
    <property type="entry name" value="RNA-binding domain, RBD"/>
    <property type="match status" value="1"/>
</dbReference>
<feature type="region of interest" description="Disordered" evidence="2">
    <location>
        <begin position="213"/>
        <end position="239"/>
    </location>
</feature>
<organism evidence="5 6">
    <name type="scientific">Steinernema hermaphroditum</name>
    <dbReference type="NCBI Taxonomy" id="289476"/>
    <lineage>
        <taxon>Eukaryota</taxon>
        <taxon>Metazoa</taxon>
        <taxon>Ecdysozoa</taxon>
        <taxon>Nematoda</taxon>
        <taxon>Chromadorea</taxon>
        <taxon>Rhabditida</taxon>
        <taxon>Tylenchina</taxon>
        <taxon>Panagrolaimomorpha</taxon>
        <taxon>Strongyloidoidea</taxon>
        <taxon>Steinernematidae</taxon>
        <taxon>Steinernema</taxon>
    </lineage>
</organism>
<keyword evidence="6" id="KW-1185">Reference proteome</keyword>
<evidence type="ECO:0000256" key="3">
    <source>
        <dbReference type="SAM" id="Phobius"/>
    </source>
</evidence>
<dbReference type="Pfam" id="PF00076">
    <property type="entry name" value="RRM_1"/>
    <property type="match status" value="1"/>
</dbReference>
<dbReference type="EMBL" id="JAUCMV010000004">
    <property type="protein sequence ID" value="KAK0407542.1"/>
    <property type="molecule type" value="Genomic_DNA"/>
</dbReference>
<feature type="region of interest" description="Disordered" evidence="2">
    <location>
        <begin position="1"/>
        <end position="31"/>
    </location>
</feature>
<dbReference type="InterPro" id="IPR035979">
    <property type="entry name" value="RBD_domain_sf"/>
</dbReference>
<dbReference type="AlphaFoldDB" id="A0AA39HKG9"/>
<feature type="transmembrane region" description="Helical" evidence="3">
    <location>
        <begin position="62"/>
        <end position="85"/>
    </location>
</feature>
<feature type="compositionally biased region" description="Basic and acidic residues" evidence="2">
    <location>
        <begin position="1"/>
        <end position="13"/>
    </location>
</feature>
<name>A0AA39HKG9_9BILA</name>
<keyword evidence="1" id="KW-0694">RNA-binding</keyword>
<dbReference type="GO" id="GO:0003723">
    <property type="term" value="F:RNA binding"/>
    <property type="evidence" value="ECO:0007669"/>
    <property type="project" value="UniProtKB-UniRule"/>
</dbReference>
<gene>
    <name evidence="5" type="ORF">QR680_019255</name>
</gene>
<feature type="compositionally biased region" description="Basic residues" evidence="2">
    <location>
        <begin position="220"/>
        <end position="239"/>
    </location>
</feature>
<evidence type="ECO:0000313" key="5">
    <source>
        <dbReference type="EMBL" id="KAK0407542.1"/>
    </source>
</evidence>
<dbReference type="InterPro" id="IPR000504">
    <property type="entry name" value="RRM_dom"/>
</dbReference>
<dbReference type="InterPro" id="IPR012677">
    <property type="entry name" value="Nucleotide-bd_a/b_plait_sf"/>
</dbReference>
<feature type="domain" description="RRM" evidence="4">
    <location>
        <begin position="135"/>
        <end position="213"/>
    </location>
</feature>
<dbReference type="PANTHER" id="PTHR48034">
    <property type="entry name" value="TRANSFORMER-2 SEX-DETERMINING PROTEIN-RELATED"/>
    <property type="match status" value="1"/>
</dbReference>
<keyword evidence="3" id="KW-0472">Membrane</keyword>
<keyword evidence="3" id="KW-0812">Transmembrane</keyword>
<evidence type="ECO:0000313" key="6">
    <source>
        <dbReference type="Proteomes" id="UP001175271"/>
    </source>
</evidence>
<comment type="caution">
    <text evidence="5">The sequence shown here is derived from an EMBL/GenBank/DDBJ whole genome shotgun (WGS) entry which is preliminary data.</text>
</comment>
<keyword evidence="3" id="KW-1133">Transmembrane helix</keyword>
<evidence type="ECO:0000256" key="2">
    <source>
        <dbReference type="SAM" id="MobiDB-lite"/>
    </source>
</evidence>
<proteinExistence type="predicted"/>
<evidence type="ECO:0000259" key="4">
    <source>
        <dbReference type="PROSITE" id="PS50102"/>
    </source>
</evidence>
<reference evidence="5" key="1">
    <citation type="submission" date="2023-06" db="EMBL/GenBank/DDBJ databases">
        <title>Genomic analysis of the entomopathogenic nematode Steinernema hermaphroditum.</title>
        <authorList>
            <person name="Schwarz E.M."/>
            <person name="Heppert J.K."/>
            <person name="Baniya A."/>
            <person name="Schwartz H.T."/>
            <person name="Tan C.-H."/>
            <person name="Antoshechkin I."/>
            <person name="Sternberg P.W."/>
            <person name="Goodrich-Blair H."/>
            <person name="Dillman A.R."/>
        </authorList>
    </citation>
    <scope>NUCLEOTIDE SEQUENCE</scope>
    <source>
        <strain evidence="5">PS9179</strain>
        <tissue evidence="5">Whole animal</tissue>
    </source>
</reference>
<dbReference type="InterPro" id="IPR050441">
    <property type="entry name" value="RBM"/>
</dbReference>
<dbReference type="SMART" id="SM00360">
    <property type="entry name" value="RRM"/>
    <property type="match status" value="1"/>
</dbReference>
<dbReference type="Gene3D" id="3.30.70.330">
    <property type="match status" value="1"/>
</dbReference>
<dbReference type="PROSITE" id="PS50102">
    <property type="entry name" value="RRM"/>
    <property type="match status" value="1"/>
</dbReference>
<protein>
    <recommendedName>
        <fullName evidence="4">RRM domain-containing protein</fullName>
    </recommendedName>
</protein>
<evidence type="ECO:0000256" key="1">
    <source>
        <dbReference type="PROSITE-ProRule" id="PRU00176"/>
    </source>
</evidence>
<accession>A0AA39HKG9</accession>